<dbReference type="AlphaFoldDB" id="A0A1B1A9Q0"/>
<dbReference type="InterPro" id="IPR046149">
    <property type="entry name" value="DUF6151"/>
</dbReference>
<dbReference type="KEGG" id="rmb:K529_021340"/>
<proteinExistence type="predicted"/>
<reference evidence="1 2" key="1">
    <citation type="journal article" date="2016" name="ISME J.">
        <title>Global occurrence and heterogeneity of the Roseobacter-clade species Ruegeria mobilis.</title>
        <authorList>
            <person name="Sonnenschein E."/>
            <person name="Gram L."/>
        </authorList>
    </citation>
    <scope>NUCLEOTIDE SEQUENCE [LARGE SCALE GENOMIC DNA]</scope>
    <source>
        <strain evidence="1 2">F1926</strain>
        <plasmid evidence="1 2">unnamed1</plasmid>
    </source>
</reference>
<evidence type="ECO:0008006" key="3">
    <source>
        <dbReference type="Google" id="ProtNLM"/>
    </source>
</evidence>
<dbReference type="RefSeq" id="WP_005613669.1">
    <property type="nucleotide sequence ID" value="NZ_CP015231.1"/>
</dbReference>
<protein>
    <recommendedName>
        <fullName evidence="3">CENP-V/GFA domain-containing protein</fullName>
    </recommendedName>
</protein>
<evidence type="ECO:0000313" key="1">
    <source>
        <dbReference type="EMBL" id="ANP43303.1"/>
    </source>
</evidence>
<geneLocation type="plasmid" evidence="1 2">
    <name>unnamed1</name>
</geneLocation>
<accession>A0A1B1A9Q0</accession>
<dbReference type="EMBL" id="CP015231">
    <property type="protein sequence ID" value="ANP43303.1"/>
    <property type="molecule type" value="Genomic_DNA"/>
</dbReference>
<sequence>MPSTSPDALGFSCACGSLSGHIDAAAVKQGTRIVCHCADCRAVELYHGAPDPKDSGVDLLQLNPDMVKIDQGAEHLQLLQLSPRGLYRWYAGCCGTPMFNSLRKPRLPFIALRSALFAEPDRLGKVVAQAFIPQVGKPPRHEGAARMTMKLASRMISAWVSGRWRQTPLFDIESGLPVAQPRVLSKAERKALTKDS</sequence>
<name>A0A1B1A9Q0_9RHOB</name>
<gene>
    <name evidence="1" type="ORF">K529_021340</name>
</gene>
<dbReference type="SUPFAM" id="SSF51316">
    <property type="entry name" value="Mss4-like"/>
    <property type="match status" value="1"/>
</dbReference>
<dbReference type="Gene3D" id="3.90.1590.10">
    <property type="entry name" value="glutathione-dependent formaldehyde- activating enzyme (gfa)"/>
    <property type="match status" value="1"/>
</dbReference>
<dbReference type="OrthoDB" id="5500342at2"/>
<dbReference type="Pfam" id="PF19648">
    <property type="entry name" value="DUF6151"/>
    <property type="match status" value="1"/>
</dbReference>
<evidence type="ECO:0000313" key="2">
    <source>
        <dbReference type="Proteomes" id="UP000013243"/>
    </source>
</evidence>
<keyword evidence="1" id="KW-0614">Plasmid</keyword>
<dbReference type="Proteomes" id="UP000013243">
    <property type="component" value="Plasmid unnamed1"/>
</dbReference>
<dbReference type="GeneID" id="28252437"/>
<dbReference type="InterPro" id="IPR011057">
    <property type="entry name" value="Mss4-like_sf"/>
</dbReference>
<organism evidence="1 2">
    <name type="scientific">Tritonibacter mobilis F1926</name>
    <dbReference type="NCBI Taxonomy" id="1265309"/>
    <lineage>
        <taxon>Bacteria</taxon>
        <taxon>Pseudomonadati</taxon>
        <taxon>Pseudomonadota</taxon>
        <taxon>Alphaproteobacteria</taxon>
        <taxon>Rhodobacterales</taxon>
        <taxon>Paracoccaceae</taxon>
        <taxon>Tritonibacter</taxon>
    </lineage>
</organism>